<evidence type="ECO:0000256" key="1">
    <source>
        <dbReference type="SAM" id="MobiDB-lite"/>
    </source>
</evidence>
<keyword evidence="3" id="KW-1185">Reference proteome</keyword>
<evidence type="ECO:0000313" key="2">
    <source>
        <dbReference type="EMBL" id="GJS68947.1"/>
    </source>
</evidence>
<gene>
    <name evidence="2" type="ORF">Tco_0683512</name>
</gene>
<dbReference type="Proteomes" id="UP001151760">
    <property type="component" value="Unassembled WGS sequence"/>
</dbReference>
<reference evidence="2" key="2">
    <citation type="submission" date="2022-01" db="EMBL/GenBank/DDBJ databases">
        <authorList>
            <person name="Yamashiro T."/>
            <person name="Shiraishi A."/>
            <person name="Satake H."/>
            <person name="Nakayama K."/>
        </authorList>
    </citation>
    <scope>NUCLEOTIDE SEQUENCE</scope>
</reference>
<organism evidence="2 3">
    <name type="scientific">Tanacetum coccineum</name>
    <dbReference type="NCBI Taxonomy" id="301880"/>
    <lineage>
        <taxon>Eukaryota</taxon>
        <taxon>Viridiplantae</taxon>
        <taxon>Streptophyta</taxon>
        <taxon>Embryophyta</taxon>
        <taxon>Tracheophyta</taxon>
        <taxon>Spermatophyta</taxon>
        <taxon>Magnoliopsida</taxon>
        <taxon>eudicotyledons</taxon>
        <taxon>Gunneridae</taxon>
        <taxon>Pentapetalae</taxon>
        <taxon>asterids</taxon>
        <taxon>campanulids</taxon>
        <taxon>Asterales</taxon>
        <taxon>Asteraceae</taxon>
        <taxon>Asteroideae</taxon>
        <taxon>Anthemideae</taxon>
        <taxon>Anthemidinae</taxon>
        <taxon>Tanacetum</taxon>
    </lineage>
</organism>
<evidence type="ECO:0000313" key="3">
    <source>
        <dbReference type="Proteomes" id="UP001151760"/>
    </source>
</evidence>
<proteinExistence type="predicted"/>
<feature type="compositionally biased region" description="Acidic residues" evidence="1">
    <location>
        <begin position="63"/>
        <end position="81"/>
    </location>
</feature>
<protein>
    <submittedName>
        <fullName evidence="2">Uncharacterized protein</fullName>
    </submittedName>
</protein>
<comment type="caution">
    <text evidence="2">The sequence shown here is derived from an EMBL/GenBank/DDBJ whole genome shotgun (WGS) entry which is preliminary data.</text>
</comment>
<dbReference type="EMBL" id="BQNB010009827">
    <property type="protein sequence ID" value="GJS68947.1"/>
    <property type="molecule type" value="Genomic_DNA"/>
</dbReference>
<name>A0ABQ4XVD7_9ASTR</name>
<accession>A0ABQ4XVD7</accession>
<sequence>MNIIHGLLIIMANVPSNDPNVDAPANVPAPANPEHASAQPVGHGDGFHPCVGDNIPNNQNGWMEEDPEEDPEDDLEENNDDDWEMDDEAEVIEPYTGQHIPPMLRLGQNFSFCLRVHLTANLLIENSKVDIKKKFKEQDLHFVGLGCDNVEIDRTVRKAMSKLSGVKKLVKGLSDRFDLSYEREQGFQGQENYGGGSKDGLPVPSGPQVRKPPAEPFARSTPALRSDDPYVVARDAAAAITTSDSDDDDDTAFIDSHH</sequence>
<reference evidence="2" key="1">
    <citation type="journal article" date="2022" name="Int. J. Mol. Sci.">
        <title>Draft Genome of Tanacetum Coccineum: Genomic Comparison of Closely Related Tanacetum-Family Plants.</title>
        <authorList>
            <person name="Yamashiro T."/>
            <person name="Shiraishi A."/>
            <person name="Nakayama K."/>
            <person name="Satake H."/>
        </authorList>
    </citation>
    <scope>NUCLEOTIDE SEQUENCE</scope>
</reference>
<feature type="region of interest" description="Disordered" evidence="1">
    <location>
        <begin position="187"/>
        <end position="230"/>
    </location>
</feature>
<feature type="region of interest" description="Disordered" evidence="1">
    <location>
        <begin position="51"/>
        <end position="81"/>
    </location>
</feature>
<feature type="region of interest" description="Disordered" evidence="1">
    <location>
        <begin position="239"/>
        <end position="258"/>
    </location>
</feature>